<keyword evidence="2" id="KW-1185">Reference proteome</keyword>
<reference evidence="1 2" key="1">
    <citation type="submission" date="2020-10" db="EMBL/GenBank/DDBJ databases">
        <title>Pygocentrus nattereri (red-bellied piranha) genome, fPygNat1, primary haplotype.</title>
        <authorList>
            <person name="Myers G."/>
            <person name="Meyer A."/>
            <person name="Karagic N."/>
            <person name="Pippel M."/>
            <person name="Winkler S."/>
            <person name="Tracey A."/>
            <person name="Wood J."/>
            <person name="Formenti G."/>
            <person name="Howe K."/>
            <person name="Fedrigo O."/>
            <person name="Jarvis E.D."/>
        </authorList>
    </citation>
    <scope>NUCLEOTIDE SEQUENCE [LARGE SCALE GENOMIC DNA]</scope>
</reference>
<dbReference type="Proteomes" id="UP001501920">
    <property type="component" value="Chromosome 2"/>
</dbReference>
<evidence type="ECO:0000313" key="2">
    <source>
        <dbReference type="Proteomes" id="UP001501920"/>
    </source>
</evidence>
<dbReference type="Ensembl" id="ENSPNAT00000023795.2">
    <property type="protein sequence ID" value="ENSPNAP00000015565.2"/>
    <property type="gene ID" value="ENSPNAG00000021623.2"/>
</dbReference>
<dbReference type="STRING" id="42514.ENSPNAP00000015565"/>
<dbReference type="AlphaFoldDB" id="A0A3B4CW23"/>
<organism evidence="1 2">
    <name type="scientific">Pygocentrus nattereri</name>
    <name type="common">Red-bellied piranha</name>
    <dbReference type="NCBI Taxonomy" id="42514"/>
    <lineage>
        <taxon>Eukaryota</taxon>
        <taxon>Metazoa</taxon>
        <taxon>Chordata</taxon>
        <taxon>Craniata</taxon>
        <taxon>Vertebrata</taxon>
        <taxon>Euteleostomi</taxon>
        <taxon>Actinopterygii</taxon>
        <taxon>Neopterygii</taxon>
        <taxon>Teleostei</taxon>
        <taxon>Ostariophysi</taxon>
        <taxon>Characiformes</taxon>
        <taxon>Characoidei</taxon>
        <taxon>Pygocentrus</taxon>
    </lineage>
</organism>
<accession>A0A3B4CW23</accession>
<name>A0A3B4CW23_PYGNA</name>
<reference evidence="1" key="2">
    <citation type="submission" date="2025-08" db="UniProtKB">
        <authorList>
            <consortium name="Ensembl"/>
        </authorList>
    </citation>
    <scope>IDENTIFICATION</scope>
</reference>
<dbReference type="OMA" id="SKCANIK"/>
<reference evidence="1" key="3">
    <citation type="submission" date="2025-09" db="UniProtKB">
        <authorList>
            <consortium name="Ensembl"/>
        </authorList>
    </citation>
    <scope>IDENTIFICATION</scope>
</reference>
<dbReference type="GeneTree" id="ENSGT00940000154393"/>
<proteinExistence type="predicted"/>
<evidence type="ECO:0008006" key="3">
    <source>
        <dbReference type="Google" id="ProtNLM"/>
    </source>
</evidence>
<protein>
    <recommendedName>
        <fullName evidence="3">MACPF domain-containing protein</fullName>
    </recommendedName>
</protein>
<sequence length="309" mass="35143">MEQKKEFSSYTSYKNFTKVAEKLGFTFKSNVSFEFTLSKDASLRHESEHAYILQTVCHYIPLASTSLDQIYLSDSALSELKNINKLLISFEKHHPQDYPQDLLTRTKRFFEKFGSHAAKGPIHFGGTFWWTASAEGFSSHELQEIKRLVSKSLDTNITVTSCEPQQLISGQQDTGFTKQRTASRVGCSDKLNTYVLLSVDKSGGPPEVIDYTLWKNALAASNQTWAVIDRGSNLTPVWEIIQSTHADDFKDHFQLCAFLMNAYEKITHQDPKLQGGDEVLQVMRKAEKMMASVHDWRQTMSFGFILLTN</sequence>
<evidence type="ECO:0000313" key="1">
    <source>
        <dbReference type="Ensembl" id="ENSPNAP00000015565.2"/>
    </source>
</evidence>